<dbReference type="NCBIfam" id="TIGR00046">
    <property type="entry name" value="RsmE family RNA methyltransferase"/>
    <property type="match status" value="1"/>
</dbReference>
<name>A0A1H9Q8W2_9ACTN</name>
<evidence type="ECO:0000256" key="2">
    <source>
        <dbReference type="ARBA" id="ARBA00005528"/>
    </source>
</evidence>
<keyword evidence="15" id="KW-1185">Reference proteome</keyword>
<proteinExistence type="inferred from homology"/>
<sequence length="245" mass="25483">MTDPLFLADLTGVTTGSVVCLDGAEGHHAAVARRIQLGESVLLGDGQGAGVRGQVVEATRSGLKVLVDEVLSPRVQPLVVVAIQALAKGERSEIAVEALTELGAAEILAWSAARSVVRWDTKMDKGLAKWRSAAVAATKQSRRLRIPGVGFADTAEVARRIAGADLALVLHEDATVALREVTLPSRGECVIVAGPEGGISPDELERFRAAGALPVSVSDAVLRTSTAGLVALAQIRALQPEDPLL</sequence>
<dbReference type="Pfam" id="PF04452">
    <property type="entry name" value="Methyltrans_RNA"/>
    <property type="match status" value="1"/>
</dbReference>
<dbReference type="EMBL" id="FOGZ01000002">
    <property type="protein sequence ID" value="SER56293.1"/>
    <property type="molecule type" value="Genomic_DNA"/>
</dbReference>
<dbReference type="Gene3D" id="3.40.1280.10">
    <property type="match status" value="1"/>
</dbReference>
<dbReference type="InterPro" id="IPR006700">
    <property type="entry name" value="RsmE"/>
</dbReference>
<evidence type="ECO:0000256" key="7">
    <source>
        <dbReference type="ARBA" id="ARBA00022603"/>
    </source>
</evidence>
<accession>A0A1H9Q8W2</accession>
<evidence type="ECO:0000256" key="3">
    <source>
        <dbReference type="ARBA" id="ARBA00012328"/>
    </source>
</evidence>
<dbReference type="STRING" id="64702.SAMN05443377_102170"/>
<keyword evidence="9 12" id="KW-0949">S-adenosyl-L-methionine</keyword>
<comment type="subcellular location">
    <subcellularLocation>
        <location evidence="1 12">Cytoplasm</location>
    </subcellularLocation>
</comment>
<dbReference type="Gene3D" id="2.40.240.20">
    <property type="entry name" value="Hypothetical PUA domain-like, domain 1"/>
    <property type="match status" value="1"/>
</dbReference>
<evidence type="ECO:0000256" key="9">
    <source>
        <dbReference type="ARBA" id="ARBA00022691"/>
    </source>
</evidence>
<dbReference type="OrthoDB" id="9808126at2"/>
<evidence type="ECO:0000256" key="4">
    <source>
        <dbReference type="ARBA" id="ARBA00013673"/>
    </source>
</evidence>
<protein>
    <recommendedName>
        <fullName evidence="4 12">Ribosomal RNA small subunit methyltransferase E</fullName>
        <ecNumber evidence="3 12">2.1.1.193</ecNumber>
    </recommendedName>
</protein>
<evidence type="ECO:0000256" key="6">
    <source>
        <dbReference type="ARBA" id="ARBA00022552"/>
    </source>
</evidence>
<dbReference type="Proteomes" id="UP000198815">
    <property type="component" value="Unassembled WGS sequence"/>
</dbReference>
<dbReference type="AlphaFoldDB" id="A0A1H9Q8W2"/>
<evidence type="ECO:0000256" key="12">
    <source>
        <dbReference type="PIRNR" id="PIRNR015601"/>
    </source>
</evidence>
<dbReference type="CDD" id="cd18084">
    <property type="entry name" value="RsmE-like"/>
    <property type="match status" value="1"/>
</dbReference>
<reference evidence="14 15" key="1">
    <citation type="submission" date="2016-10" db="EMBL/GenBank/DDBJ databases">
        <authorList>
            <person name="de Groot N.N."/>
        </authorList>
    </citation>
    <scope>NUCLEOTIDE SEQUENCE [LARGE SCALE GENOMIC DNA]</scope>
    <source>
        <strain evidence="14 15">DSM 16859</strain>
    </source>
</reference>
<dbReference type="SUPFAM" id="SSF75217">
    <property type="entry name" value="alpha/beta knot"/>
    <property type="match status" value="1"/>
</dbReference>
<dbReference type="InterPro" id="IPR046886">
    <property type="entry name" value="RsmE_MTase_dom"/>
</dbReference>
<evidence type="ECO:0000256" key="11">
    <source>
        <dbReference type="ARBA" id="ARBA00047944"/>
    </source>
</evidence>
<comment type="similarity">
    <text evidence="2 12">Belongs to the RNA methyltransferase RsmE family.</text>
</comment>
<dbReference type="PANTHER" id="PTHR30027:SF3">
    <property type="entry name" value="16S RRNA (URACIL(1498)-N(3))-METHYLTRANSFERASE"/>
    <property type="match status" value="1"/>
</dbReference>
<dbReference type="RefSeq" id="WP_091967167.1">
    <property type="nucleotide sequence ID" value="NZ_FOGZ01000002.1"/>
</dbReference>
<gene>
    <name evidence="14" type="ORF">SAMN05443377_102170</name>
</gene>
<feature type="domain" description="Ribosomal RNA small subunit methyltransferase E methyltransferase" evidence="13">
    <location>
        <begin position="76"/>
        <end position="235"/>
    </location>
</feature>
<keyword evidence="6 12" id="KW-0698">rRNA processing</keyword>
<keyword evidence="8 12" id="KW-0808">Transferase</keyword>
<dbReference type="SUPFAM" id="SSF88697">
    <property type="entry name" value="PUA domain-like"/>
    <property type="match status" value="1"/>
</dbReference>
<dbReference type="InterPro" id="IPR029026">
    <property type="entry name" value="tRNA_m1G_MTases_N"/>
</dbReference>
<evidence type="ECO:0000256" key="5">
    <source>
        <dbReference type="ARBA" id="ARBA00022490"/>
    </source>
</evidence>
<organism evidence="14 15">
    <name type="scientific">Propionibacterium cyclohexanicum</name>
    <dbReference type="NCBI Taxonomy" id="64702"/>
    <lineage>
        <taxon>Bacteria</taxon>
        <taxon>Bacillati</taxon>
        <taxon>Actinomycetota</taxon>
        <taxon>Actinomycetes</taxon>
        <taxon>Propionibacteriales</taxon>
        <taxon>Propionibacteriaceae</taxon>
        <taxon>Propionibacterium</taxon>
    </lineage>
</organism>
<evidence type="ECO:0000256" key="8">
    <source>
        <dbReference type="ARBA" id="ARBA00022679"/>
    </source>
</evidence>
<dbReference type="InterPro" id="IPR029028">
    <property type="entry name" value="Alpha/beta_knot_MTases"/>
</dbReference>
<evidence type="ECO:0000313" key="14">
    <source>
        <dbReference type="EMBL" id="SER56293.1"/>
    </source>
</evidence>
<dbReference type="GO" id="GO:0005737">
    <property type="term" value="C:cytoplasm"/>
    <property type="evidence" value="ECO:0007669"/>
    <property type="project" value="UniProtKB-SubCell"/>
</dbReference>
<dbReference type="GO" id="GO:0070042">
    <property type="term" value="F:rRNA (uridine-N3-)-methyltransferase activity"/>
    <property type="evidence" value="ECO:0007669"/>
    <property type="project" value="TreeGrafter"/>
</dbReference>
<keyword evidence="5 12" id="KW-0963">Cytoplasm</keyword>
<dbReference type="EC" id="2.1.1.193" evidence="3 12"/>
<dbReference type="PIRSF" id="PIRSF015601">
    <property type="entry name" value="MTase_slr0722"/>
    <property type="match status" value="1"/>
</dbReference>
<dbReference type="GO" id="GO:0070475">
    <property type="term" value="P:rRNA base methylation"/>
    <property type="evidence" value="ECO:0007669"/>
    <property type="project" value="TreeGrafter"/>
</dbReference>
<evidence type="ECO:0000256" key="1">
    <source>
        <dbReference type="ARBA" id="ARBA00004496"/>
    </source>
</evidence>
<evidence type="ECO:0000256" key="10">
    <source>
        <dbReference type="ARBA" id="ARBA00025699"/>
    </source>
</evidence>
<keyword evidence="7 12" id="KW-0489">Methyltransferase</keyword>
<comment type="function">
    <text evidence="10 12">Specifically methylates the N3 position of the uracil ring of uridine 1498 (m3U1498) in 16S rRNA. Acts on the fully assembled 30S ribosomal subunit.</text>
</comment>
<evidence type="ECO:0000313" key="15">
    <source>
        <dbReference type="Proteomes" id="UP000198815"/>
    </source>
</evidence>
<evidence type="ECO:0000259" key="13">
    <source>
        <dbReference type="Pfam" id="PF04452"/>
    </source>
</evidence>
<comment type="catalytic activity">
    <reaction evidence="11 12">
        <text>uridine(1498) in 16S rRNA + S-adenosyl-L-methionine = N(3)-methyluridine(1498) in 16S rRNA + S-adenosyl-L-homocysteine + H(+)</text>
        <dbReference type="Rhea" id="RHEA:42920"/>
        <dbReference type="Rhea" id="RHEA-COMP:10283"/>
        <dbReference type="Rhea" id="RHEA-COMP:10284"/>
        <dbReference type="ChEBI" id="CHEBI:15378"/>
        <dbReference type="ChEBI" id="CHEBI:57856"/>
        <dbReference type="ChEBI" id="CHEBI:59789"/>
        <dbReference type="ChEBI" id="CHEBI:65315"/>
        <dbReference type="ChEBI" id="CHEBI:74502"/>
        <dbReference type="EC" id="2.1.1.193"/>
    </reaction>
</comment>
<dbReference type="NCBIfam" id="NF008693">
    <property type="entry name" value="PRK11713.2-3"/>
    <property type="match status" value="1"/>
</dbReference>
<dbReference type="InterPro" id="IPR015947">
    <property type="entry name" value="PUA-like_sf"/>
</dbReference>
<dbReference type="PANTHER" id="PTHR30027">
    <property type="entry name" value="RIBOSOMAL RNA SMALL SUBUNIT METHYLTRANSFERASE E"/>
    <property type="match status" value="1"/>
</dbReference>